<evidence type="ECO:0000259" key="6">
    <source>
        <dbReference type="SMART" id="SM00079"/>
    </source>
</evidence>
<keyword evidence="8" id="KW-1185">Reference proteome</keyword>
<dbReference type="PROSITE" id="PS51257">
    <property type="entry name" value="PROKAR_LIPOPROTEIN"/>
    <property type="match status" value="1"/>
</dbReference>
<dbReference type="InterPro" id="IPR001320">
    <property type="entry name" value="Iontro_rcpt_C"/>
</dbReference>
<dbReference type="SMART" id="SM00062">
    <property type="entry name" value="PBPb"/>
    <property type="match status" value="1"/>
</dbReference>
<dbReference type="Pfam" id="PF00497">
    <property type="entry name" value="SBP_bac_3"/>
    <property type="match status" value="1"/>
</dbReference>
<keyword evidence="2" id="KW-0813">Transport</keyword>
<dbReference type="GO" id="GO:0016020">
    <property type="term" value="C:membrane"/>
    <property type="evidence" value="ECO:0007669"/>
    <property type="project" value="InterPro"/>
</dbReference>
<dbReference type="OrthoDB" id="115856at2"/>
<evidence type="ECO:0000256" key="2">
    <source>
        <dbReference type="ARBA" id="ARBA00022448"/>
    </source>
</evidence>
<sequence length="282" mass="30426">MKNARRFFKRAAALLLLLVSGTALAACGNTSASSNPDRVYDHVIQSKTVTWGVKYDTTLFGLKSVKTNKLEGFEIDLARLLTKTIAGKDAKTKFIEVTPQTKIPQLKNNNLDAVLACMTITPERRKSVDFTTPYFKAGTSLLTKTTSSVKSVKDLNKKGKVVIICKGTTAADDIAKQAPKAKIRAYNDYGSCTNALLAGQGDAFATDNGILAGIAAQHKNLHLVGGTIAVEPYGIAVEKGQTKMLNAINKALKTIKADGSYDKLVRKWFGSINGFSVKEAEY</sequence>
<feature type="chain" id="PRO_5025478211" evidence="4">
    <location>
        <begin position="26"/>
        <end position="282"/>
    </location>
</feature>
<gene>
    <name evidence="7" type="ORF">FYJ62_07875</name>
</gene>
<keyword evidence="3 4" id="KW-0732">Signal</keyword>
<dbReference type="Proteomes" id="UP000438120">
    <property type="component" value="Unassembled WGS sequence"/>
</dbReference>
<dbReference type="GO" id="GO:0015276">
    <property type="term" value="F:ligand-gated monoatomic ion channel activity"/>
    <property type="evidence" value="ECO:0007669"/>
    <property type="project" value="InterPro"/>
</dbReference>
<feature type="signal peptide" evidence="4">
    <location>
        <begin position="1"/>
        <end position="25"/>
    </location>
</feature>
<dbReference type="AlphaFoldDB" id="A0A6A8MFJ2"/>
<dbReference type="GO" id="GO:0006865">
    <property type="term" value="P:amino acid transport"/>
    <property type="evidence" value="ECO:0007669"/>
    <property type="project" value="TreeGrafter"/>
</dbReference>
<dbReference type="SUPFAM" id="SSF53850">
    <property type="entry name" value="Periplasmic binding protein-like II"/>
    <property type="match status" value="1"/>
</dbReference>
<reference evidence="7 8" key="1">
    <citation type="submission" date="2019-08" db="EMBL/GenBank/DDBJ databases">
        <title>In-depth cultivation of the pig gut microbiome towards novel bacterial diversity and tailored functional studies.</title>
        <authorList>
            <person name="Wylensek D."/>
            <person name="Hitch T.C.A."/>
            <person name="Clavel T."/>
        </authorList>
    </citation>
    <scope>NUCLEOTIDE SEQUENCE [LARGE SCALE GENOMIC DNA]</scope>
    <source>
        <strain evidence="7 8">Bifido-178-WT-2B</strain>
    </source>
</reference>
<organism evidence="7 8">
    <name type="scientific">Lactobacillus porci</name>
    <dbReference type="NCBI Taxonomy" id="2012477"/>
    <lineage>
        <taxon>Bacteria</taxon>
        <taxon>Bacillati</taxon>
        <taxon>Bacillota</taxon>
        <taxon>Bacilli</taxon>
        <taxon>Lactobacillales</taxon>
        <taxon>Lactobacillaceae</taxon>
        <taxon>Lactobacillus</taxon>
    </lineage>
</organism>
<evidence type="ECO:0000256" key="3">
    <source>
        <dbReference type="ARBA" id="ARBA00022729"/>
    </source>
</evidence>
<dbReference type="GO" id="GO:0005576">
    <property type="term" value="C:extracellular region"/>
    <property type="evidence" value="ECO:0007669"/>
    <property type="project" value="TreeGrafter"/>
</dbReference>
<accession>A0A6A8MFJ2</accession>
<feature type="domain" description="Solute-binding protein family 3/N-terminal" evidence="5">
    <location>
        <begin position="48"/>
        <end position="272"/>
    </location>
</feature>
<dbReference type="PANTHER" id="PTHR30085">
    <property type="entry name" value="AMINO ACID ABC TRANSPORTER PERMEASE"/>
    <property type="match status" value="1"/>
</dbReference>
<comment type="caution">
    <text evidence="7">The sequence shown here is derived from an EMBL/GenBank/DDBJ whole genome shotgun (WGS) entry which is preliminary data.</text>
</comment>
<evidence type="ECO:0000256" key="4">
    <source>
        <dbReference type="SAM" id="SignalP"/>
    </source>
</evidence>
<evidence type="ECO:0000259" key="5">
    <source>
        <dbReference type="SMART" id="SM00062"/>
    </source>
</evidence>
<comment type="similarity">
    <text evidence="1">Belongs to the bacterial solute-binding protein 3 family.</text>
</comment>
<proteinExistence type="inferred from homology"/>
<name>A0A6A8MFJ2_9LACO</name>
<evidence type="ECO:0000313" key="8">
    <source>
        <dbReference type="Proteomes" id="UP000438120"/>
    </source>
</evidence>
<protein>
    <submittedName>
        <fullName evidence="7">Transporter substrate-binding domain-containing protein</fullName>
    </submittedName>
</protein>
<dbReference type="RefSeq" id="WP_154549149.1">
    <property type="nucleotide sequence ID" value="NZ_VUMX01000022.1"/>
</dbReference>
<dbReference type="PANTHER" id="PTHR30085:SF6">
    <property type="entry name" value="ABC TRANSPORTER GLUTAMINE-BINDING PROTEIN GLNH"/>
    <property type="match status" value="1"/>
</dbReference>
<dbReference type="InterPro" id="IPR001638">
    <property type="entry name" value="Solute-binding_3/MltF_N"/>
</dbReference>
<evidence type="ECO:0000256" key="1">
    <source>
        <dbReference type="ARBA" id="ARBA00010333"/>
    </source>
</evidence>
<dbReference type="Gene3D" id="3.40.190.10">
    <property type="entry name" value="Periplasmic binding protein-like II"/>
    <property type="match status" value="2"/>
</dbReference>
<evidence type="ECO:0000313" key="7">
    <source>
        <dbReference type="EMBL" id="MST87542.1"/>
    </source>
</evidence>
<dbReference type="GO" id="GO:0030288">
    <property type="term" value="C:outer membrane-bounded periplasmic space"/>
    <property type="evidence" value="ECO:0007669"/>
    <property type="project" value="TreeGrafter"/>
</dbReference>
<dbReference type="InterPro" id="IPR051455">
    <property type="entry name" value="Bact_solute-bind_prot3"/>
</dbReference>
<dbReference type="SMART" id="SM00079">
    <property type="entry name" value="PBPe"/>
    <property type="match status" value="1"/>
</dbReference>
<dbReference type="EMBL" id="VUMX01000022">
    <property type="protein sequence ID" value="MST87542.1"/>
    <property type="molecule type" value="Genomic_DNA"/>
</dbReference>
<feature type="domain" description="Ionotropic glutamate receptor C-terminal" evidence="6">
    <location>
        <begin position="48"/>
        <end position="271"/>
    </location>
</feature>